<gene>
    <name evidence="7" type="ORF">GCM10017566_47300</name>
</gene>
<keyword evidence="3 5" id="KW-0479">Metal-binding</keyword>
<dbReference type="RefSeq" id="WP_145932882.1">
    <property type="nucleotide sequence ID" value="NZ_BNAV01000007.1"/>
</dbReference>
<evidence type="ECO:0000256" key="2">
    <source>
        <dbReference type="ARBA" id="ARBA00010617"/>
    </source>
</evidence>
<keyword evidence="5 6" id="KW-0349">Heme</keyword>
<sequence>MAASELPGNIVEPAVAPGRVAGLGHLPRLVRDPFGFFLSLAELGDVVTILIGRKPVHLITTPRLVRSVLLAGGEVYRRGRVFEKATKTFGGGVIVAEGEAHRRQRRLMQPAFGRHRIASYVPEMRAAVERGVAKWRPGMVLDIPRVTHEMAVDSLVHSLFKADLGTGAAERIMGAFPGVVSGIMAHTLYPADWMERLPLGVNRRYQKSSDEVRAVVDDVVARSAGSDSAEASLLNVLLKAHEQGDGYDEALLRDEIVTLLIAGSETVATTLAWVLHEIAGHPAVEREVVDELTAELDDAPVQPSDLARLPVLDRVIKEALRLHTPNWLLTRRTTEPTTLGGYRIPAGAEVGFSLTALHRDPRVFDSPQAFEPDRWLDDNLAGFSSDAFLPFGVGRHRCPGDTFAWAELGVAVATILRDWRLAHKPGAKVRELPMVTVQPSGLRMVVQRRPL</sequence>
<evidence type="ECO:0000256" key="6">
    <source>
        <dbReference type="RuleBase" id="RU000461"/>
    </source>
</evidence>
<dbReference type="Pfam" id="PF00067">
    <property type="entry name" value="p450"/>
    <property type="match status" value="1"/>
</dbReference>
<evidence type="ECO:0000256" key="1">
    <source>
        <dbReference type="ARBA" id="ARBA00001971"/>
    </source>
</evidence>
<dbReference type="AlphaFoldDB" id="A0A8H9M6T0"/>
<dbReference type="InterPro" id="IPR017972">
    <property type="entry name" value="Cyt_P450_CS"/>
</dbReference>
<dbReference type="PRINTS" id="PR00385">
    <property type="entry name" value="P450"/>
</dbReference>
<keyword evidence="4 5" id="KW-0408">Iron</keyword>
<dbReference type="GO" id="GO:0005506">
    <property type="term" value="F:iron ion binding"/>
    <property type="evidence" value="ECO:0007669"/>
    <property type="project" value="InterPro"/>
</dbReference>
<dbReference type="GO" id="GO:0020037">
    <property type="term" value="F:heme binding"/>
    <property type="evidence" value="ECO:0007669"/>
    <property type="project" value="InterPro"/>
</dbReference>
<dbReference type="PANTHER" id="PTHR24305">
    <property type="entry name" value="CYTOCHROME P450"/>
    <property type="match status" value="1"/>
</dbReference>
<reference evidence="7" key="2">
    <citation type="submission" date="2020-09" db="EMBL/GenBank/DDBJ databases">
        <authorList>
            <person name="Sun Q."/>
            <person name="Zhou Y."/>
        </authorList>
    </citation>
    <scope>NUCLEOTIDE SEQUENCE</scope>
    <source>
        <strain evidence="7">CGMCC 4.7679</strain>
    </source>
</reference>
<keyword evidence="6" id="KW-0560">Oxidoreductase</keyword>
<keyword evidence="6" id="KW-0503">Monooxygenase</keyword>
<dbReference type="InterPro" id="IPR036396">
    <property type="entry name" value="Cyt_P450_sf"/>
</dbReference>
<evidence type="ECO:0000313" key="7">
    <source>
        <dbReference type="EMBL" id="GHF68063.1"/>
    </source>
</evidence>
<comment type="cofactor">
    <cofactor evidence="1 5">
        <name>heme</name>
        <dbReference type="ChEBI" id="CHEBI:30413"/>
    </cofactor>
</comment>
<reference evidence="7" key="1">
    <citation type="journal article" date="2014" name="Int. J. Syst. Evol. Microbiol.">
        <title>Complete genome sequence of Corynebacterium casei LMG S-19264T (=DSM 44701T), isolated from a smear-ripened cheese.</title>
        <authorList>
            <consortium name="US DOE Joint Genome Institute (JGI-PGF)"/>
            <person name="Walter F."/>
            <person name="Albersmeier A."/>
            <person name="Kalinowski J."/>
            <person name="Ruckert C."/>
        </authorList>
    </citation>
    <scope>NUCLEOTIDE SEQUENCE</scope>
    <source>
        <strain evidence="7">CGMCC 4.7679</strain>
    </source>
</reference>
<dbReference type="InterPro" id="IPR002403">
    <property type="entry name" value="Cyt_P450_E_grp-IV"/>
</dbReference>
<protein>
    <submittedName>
        <fullName evidence="7">Cytochrome P450</fullName>
    </submittedName>
</protein>
<proteinExistence type="inferred from homology"/>
<comment type="caution">
    <text evidence="7">The sequence shown here is derived from an EMBL/GenBank/DDBJ whole genome shotgun (WGS) entry which is preliminary data.</text>
</comment>
<dbReference type="PROSITE" id="PS00086">
    <property type="entry name" value="CYTOCHROME_P450"/>
    <property type="match status" value="1"/>
</dbReference>
<name>A0A8H9M6T0_9PSEU</name>
<dbReference type="InterPro" id="IPR050121">
    <property type="entry name" value="Cytochrome_P450_monoxygenase"/>
</dbReference>
<dbReference type="SUPFAM" id="SSF48264">
    <property type="entry name" value="Cytochrome P450"/>
    <property type="match status" value="1"/>
</dbReference>
<evidence type="ECO:0000313" key="8">
    <source>
        <dbReference type="Proteomes" id="UP000658656"/>
    </source>
</evidence>
<organism evidence="7 8">
    <name type="scientific">Amycolatopsis bartoniae</name>
    <dbReference type="NCBI Taxonomy" id="941986"/>
    <lineage>
        <taxon>Bacteria</taxon>
        <taxon>Bacillati</taxon>
        <taxon>Actinomycetota</taxon>
        <taxon>Actinomycetes</taxon>
        <taxon>Pseudonocardiales</taxon>
        <taxon>Pseudonocardiaceae</taxon>
        <taxon>Amycolatopsis</taxon>
    </lineage>
</organism>
<dbReference type="PANTHER" id="PTHR24305:SF166">
    <property type="entry name" value="CYTOCHROME P450 12A4, MITOCHONDRIAL-RELATED"/>
    <property type="match status" value="1"/>
</dbReference>
<keyword evidence="8" id="KW-1185">Reference proteome</keyword>
<dbReference type="GO" id="GO:0016705">
    <property type="term" value="F:oxidoreductase activity, acting on paired donors, with incorporation or reduction of molecular oxygen"/>
    <property type="evidence" value="ECO:0007669"/>
    <property type="project" value="InterPro"/>
</dbReference>
<dbReference type="Proteomes" id="UP000658656">
    <property type="component" value="Unassembled WGS sequence"/>
</dbReference>
<evidence type="ECO:0000256" key="4">
    <source>
        <dbReference type="ARBA" id="ARBA00023004"/>
    </source>
</evidence>
<dbReference type="InterPro" id="IPR001128">
    <property type="entry name" value="Cyt_P450"/>
</dbReference>
<dbReference type="OrthoDB" id="5290182at2"/>
<comment type="similarity">
    <text evidence="2 6">Belongs to the cytochrome P450 family.</text>
</comment>
<feature type="binding site" description="axial binding residue" evidence="5">
    <location>
        <position position="398"/>
    </location>
    <ligand>
        <name>heme</name>
        <dbReference type="ChEBI" id="CHEBI:30413"/>
    </ligand>
    <ligandPart>
        <name>Fe</name>
        <dbReference type="ChEBI" id="CHEBI:18248"/>
    </ligandPart>
</feature>
<accession>A0A8H9M6T0</accession>
<evidence type="ECO:0000256" key="3">
    <source>
        <dbReference type="ARBA" id="ARBA00022723"/>
    </source>
</evidence>
<dbReference type="Gene3D" id="1.10.630.10">
    <property type="entry name" value="Cytochrome P450"/>
    <property type="match status" value="1"/>
</dbReference>
<dbReference type="PRINTS" id="PR00465">
    <property type="entry name" value="EP450IV"/>
</dbReference>
<evidence type="ECO:0000256" key="5">
    <source>
        <dbReference type="PIRSR" id="PIRSR602403-1"/>
    </source>
</evidence>
<dbReference type="GO" id="GO:0004497">
    <property type="term" value="F:monooxygenase activity"/>
    <property type="evidence" value="ECO:0007669"/>
    <property type="project" value="UniProtKB-KW"/>
</dbReference>
<dbReference type="EMBL" id="BNAV01000007">
    <property type="protein sequence ID" value="GHF68063.1"/>
    <property type="molecule type" value="Genomic_DNA"/>
</dbReference>